<dbReference type="Gene3D" id="1.10.287.70">
    <property type="match status" value="1"/>
</dbReference>
<keyword evidence="9" id="KW-0325">Glycoprotein</keyword>
<keyword evidence="3" id="KW-1003">Cell membrane</keyword>
<reference evidence="14" key="1">
    <citation type="submission" date="2021-01" db="UniProtKB">
        <authorList>
            <consortium name="EnsemblMetazoa"/>
        </authorList>
    </citation>
    <scope>IDENTIFICATION</scope>
</reference>
<keyword evidence="15" id="KW-1185">Reference proteome</keyword>
<accession>A0A7M5V1J9</accession>
<dbReference type="Gene3D" id="1.10.238.10">
    <property type="entry name" value="EF-hand"/>
    <property type="match status" value="1"/>
</dbReference>
<sequence length="342" mass="38680">DIILTTVETDIPIQPGLFRVIRILRIGRLLRFFESAKGIRQLIFTIMKSAPALSNVGTFMFLIIFIYAIIGMTMFGHVGYSTYITPTVNFKTFGSSFCLLFRVATAAGWNGVLEGLCIEPPHCNPNKFIPGGGGGVAKGDCGNKIAAVIYLVSFMFIIVQFIVNMYIIAVILENFNDAQNQESVGITEDAIEDFYETWKKYDPKAKQFMEYKDVSDFLDQVPRPFRKVKPNNEFIASLNCPVREGRKVHCLDLLQALIKQIIGEDKCKLDEADAMVAKLVAKVEKKLKKQFPVREKKGIIETTTERVRVEDAACRRIQKLARWYLIQSNVEMIKDSGWPRGV</sequence>
<evidence type="ECO:0000256" key="6">
    <source>
        <dbReference type="ARBA" id="ARBA00022989"/>
    </source>
</evidence>
<proteinExistence type="inferred from homology"/>
<evidence type="ECO:0000256" key="10">
    <source>
        <dbReference type="ARBA" id="ARBA00061395"/>
    </source>
</evidence>
<dbReference type="InterPro" id="IPR005821">
    <property type="entry name" value="Ion_trans_dom"/>
</dbReference>
<dbReference type="Pfam" id="PF00520">
    <property type="entry name" value="Ion_trans"/>
    <property type="match status" value="1"/>
</dbReference>
<evidence type="ECO:0000256" key="3">
    <source>
        <dbReference type="ARBA" id="ARBA00022475"/>
    </source>
</evidence>
<dbReference type="InterPro" id="IPR043203">
    <property type="entry name" value="VGCC_Ca_Na"/>
</dbReference>
<feature type="domain" description="Ion transport" evidence="13">
    <location>
        <begin position="13"/>
        <end position="182"/>
    </location>
</feature>
<dbReference type="Proteomes" id="UP000594262">
    <property type="component" value="Unplaced"/>
</dbReference>
<keyword evidence="5" id="KW-0106">Calcium</keyword>
<evidence type="ECO:0000259" key="13">
    <source>
        <dbReference type="Pfam" id="PF00520"/>
    </source>
</evidence>
<dbReference type="OrthoDB" id="2984333at2759"/>
<comment type="subcellular location">
    <subcellularLocation>
        <location evidence="1">Cell membrane</location>
        <topology evidence="1">Multi-pass membrane protein</topology>
    </subcellularLocation>
</comment>
<dbReference type="PANTHER" id="PTHR10037">
    <property type="entry name" value="VOLTAGE-GATED CATION CHANNEL CALCIUM AND SODIUM"/>
    <property type="match status" value="1"/>
</dbReference>
<keyword evidence="4 12" id="KW-0812">Transmembrane</keyword>
<keyword evidence="2" id="KW-0813">Transport</keyword>
<evidence type="ECO:0000256" key="11">
    <source>
        <dbReference type="ARBA" id="ARBA00067459"/>
    </source>
</evidence>
<evidence type="ECO:0000256" key="1">
    <source>
        <dbReference type="ARBA" id="ARBA00004651"/>
    </source>
</evidence>
<dbReference type="GO" id="GO:0086010">
    <property type="term" value="P:membrane depolarization during action potential"/>
    <property type="evidence" value="ECO:0007669"/>
    <property type="project" value="TreeGrafter"/>
</dbReference>
<protein>
    <recommendedName>
        <fullName evidence="11">Calcium-channel protein CCH1</fullName>
    </recommendedName>
</protein>
<comment type="similarity">
    <text evidence="10">Belongs to the calcium channel alpha-1 subunit (TC 1.A.1.11) family.</text>
</comment>
<feature type="transmembrane region" description="Helical" evidence="12">
    <location>
        <begin position="52"/>
        <end position="70"/>
    </location>
</feature>
<dbReference type="SUPFAM" id="SSF81324">
    <property type="entry name" value="Voltage-gated potassium channels"/>
    <property type="match status" value="1"/>
</dbReference>
<feature type="transmembrane region" description="Helical" evidence="12">
    <location>
        <begin position="148"/>
        <end position="172"/>
    </location>
</feature>
<dbReference type="GO" id="GO:0001518">
    <property type="term" value="C:voltage-gated sodium channel complex"/>
    <property type="evidence" value="ECO:0007669"/>
    <property type="project" value="TreeGrafter"/>
</dbReference>
<evidence type="ECO:0000256" key="12">
    <source>
        <dbReference type="SAM" id="Phobius"/>
    </source>
</evidence>
<keyword evidence="8 12" id="KW-0472">Membrane</keyword>
<dbReference type="GO" id="GO:0019228">
    <property type="term" value="P:neuronal action potential"/>
    <property type="evidence" value="ECO:0007669"/>
    <property type="project" value="TreeGrafter"/>
</dbReference>
<dbReference type="GO" id="GO:0005248">
    <property type="term" value="F:voltage-gated sodium channel activity"/>
    <property type="evidence" value="ECO:0007669"/>
    <property type="project" value="TreeGrafter"/>
</dbReference>
<name>A0A7M5V1J9_9CNID</name>
<keyword evidence="7" id="KW-0406">Ion transport</keyword>
<evidence type="ECO:0000256" key="4">
    <source>
        <dbReference type="ARBA" id="ARBA00022692"/>
    </source>
</evidence>
<evidence type="ECO:0000256" key="5">
    <source>
        <dbReference type="ARBA" id="ARBA00022837"/>
    </source>
</evidence>
<evidence type="ECO:0000256" key="9">
    <source>
        <dbReference type="ARBA" id="ARBA00023180"/>
    </source>
</evidence>
<keyword evidence="6 12" id="KW-1133">Transmembrane helix</keyword>
<evidence type="ECO:0000313" key="15">
    <source>
        <dbReference type="Proteomes" id="UP000594262"/>
    </source>
</evidence>
<dbReference type="EnsemblMetazoa" id="CLYHEMT007868.1">
    <property type="protein sequence ID" value="CLYHEMP007868.1"/>
    <property type="gene ID" value="CLYHEMG007868"/>
</dbReference>
<evidence type="ECO:0000256" key="2">
    <source>
        <dbReference type="ARBA" id="ARBA00022448"/>
    </source>
</evidence>
<evidence type="ECO:0000313" key="14">
    <source>
        <dbReference type="EnsemblMetazoa" id="CLYHEMP007868.1"/>
    </source>
</evidence>
<dbReference type="FunFam" id="1.10.287.70:FF:000093">
    <property type="entry name" value="Calcium channel subunit Cch1"/>
    <property type="match status" value="1"/>
</dbReference>
<organism evidence="14 15">
    <name type="scientific">Clytia hemisphaerica</name>
    <dbReference type="NCBI Taxonomy" id="252671"/>
    <lineage>
        <taxon>Eukaryota</taxon>
        <taxon>Metazoa</taxon>
        <taxon>Cnidaria</taxon>
        <taxon>Hydrozoa</taxon>
        <taxon>Hydroidolina</taxon>
        <taxon>Leptothecata</taxon>
        <taxon>Obeliida</taxon>
        <taxon>Clytiidae</taxon>
        <taxon>Clytia</taxon>
    </lineage>
</organism>
<evidence type="ECO:0000256" key="7">
    <source>
        <dbReference type="ARBA" id="ARBA00023065"/>
    </source>
</evidence>
<dbReference type="PANTHER" id="PTHR10037:SF62">
    <property type="entry name" value="SODIUM CHANNEL PROTEIN 60E"/>
    <property type="match status" value="1"/>
</dbReference>
<evidence type="ECO:0000256" key="8">
    <source>
        <dbReference type="ARBA" id="ARBA00023136"/>
    </source>
</evidence>
<dbReference type="AlphaFoldDB" id="A0A7M5V1J9"/>